<dbReference type="PROSITE" id="PS50110">
    <property type="entry name" value="RESPONSE_REGULATORY"/>
    <property type="match status" value="1"/>
</dbReference>
<dbReference type="SMART" id="SM00448">
    <property type="entry name" value="REC"/>
    <property type="match status" value="1"/>
</dbReference>
<dbReference type="InterPro" id="IPR035897">
    <property type="entry name" value="Toll_tir_struct_dom_sf"/>
</dbReference>
<dbReference type="Pfam" id="PF13676">
    <property type="entry name" value="TIR_2"/>
    <property type="match status" value="1"/>
</dbReference>
<sequence>MATRILAVEDQSNWQKILKTLLSPPKYELQIVQTREEVEFQMHRSAFDLVIVNMNLMGELEFQNDQLGVEVLEFLQREFSALPRIVITGDPGGPIFSRFAPFGVSDVLIKSKFDRAHLAQAIENAITPRRATLLQEPKTTISPPASSAESGNSGQTNAPYDVFFAYNAEERRQVEIIADALKQRGISVWLDTEQIAPGSWVKEVIQTAIPRAKSAAIFIGNAGLGRWEALELHTFISQCINARIPVIPVLLPGVKAIPEPLLFLKEFHAVSFSTPLDAEALNNLQWGATGKRPAE</sequence>
<dbReference type="HOGENOM" id="CLU_942201_0_0_0"/>
<keyword evidence="5" id="KW-1185">Reference proteome</keyword>
<reference evidence="4" key="1">
    <citation type="journal article" date="2015" name="PeerJ">
        <title>First genomic representation of candidate bacterial phylum KSB3 points to enhanced environmental sensing as a trigger of wastewater bulking.</title>
        <authorList>
            <person name="Sekiguchi Y."/>
            <person name="Ohashi A."/>
            <person name="Parks D.H."/>
            <person name="Yamauchi T."/>
            <person name="Tyson G.W."/>
            <person name="Hugenholtz P."/>
        </authorList>
    </citation>
    <scope>NUCLEOTIDE SEQUENCE [LARGE SCALE GENOMIC DNA]</scope>
</reference>
<dbReference type="Gene3D" id="3.40.50.10140">
    <property type="entry name" value="Toll/interleukin-1 receptor homology (TIR) domain"/>
    <property type="match status" value="1"/>
</dbReference>
<dbReference type="Gene3D" id="3.40.50.2300">
    <property type="match status" value="1"/>
</dbReference>
<dbReference type="STRING" id="1499966.U14_03745"/>
<dbReference type="InterPro" id="IPR001789">
    <property type="entry name" value="Sig_transdc_resp-reg_receiver"/>
</dbReference>
<feature type="domain" description="Response regulatory" evidence="3">
    <location>
        <begin position="4"/>
        <end position="125"/>
    </location>
</feature>
<dbReference type="GO" id="GO:0000160">
    <property type="term" value="P:phosphorelay signal transduction system"/>
    <property type="evidence" value="ECO:0007669"/>
    <property type="project" value="InterPro"/>
</dbReference>
<evidence type="ECO:0000313" key="4">
    <source>
        <dbReference type="EMBL" id="GAK52494.1"/>
    </source>
</evidence>
<dbReference type="Pfam" id="PF00072">
    <property type="entry name" value="Response_reg"/>
    <property type="match status" value="1"/>
</dbReference>
<feature type="compositionally biased region" description="Polar residues" evidence="2">
    <location>
        <begin position="137"/>
        <end position="154"/>
    </location>
</feature>
<organism evidence="4">
    <name type="scientific">Candidatus Moduliflexus flocculans</name>
    <dbReference type="NCBI Taxonomy" id="1499966"/>
    <lineage>
        <taxon>Bacteria</taxon>
        <taxon>Candidatus Moduliflexota</taxon>
        <taxon>Candidatus Moduliflexia</taxon>
        <taxon>Candidatus Moduliflexales</taxon>
        <taxon>Candidatus Moduliflexaceae</taxon>
    </lineage>
</organism>
<protein>
    <submittedName>
        <fullName evidence="4">GUN4 domain protein</fullName>
    </submittedName>
</protein>
<accession>A0A081BQ28</accession>
<dbReference type="Proteomes" id="UP000030700">
    <property type="component" value="Unassembled WGS sequence"/>
</dbReference>
<proteinExistence type="predicted"/>
<evidence type="ECO:0000256" key="1">
    <source>
        <dbReference type="PROSITE-ProRule" id="PRU00169"/>
    </source>
</evidence>
<dbReference type="InterPro" id="IPR000157">
    <property type="entry name" value="TIR_dom"/>
</dbReference>
<dbReference type="CDD" id="cd00156">
    <property type="entry name" value="REC"/>
    <property type="match status" value="1"/>
</dbReference>
<evidence type="ECO:0000256" key="2">
    <source>
        <dbReference type="SAM" id="MobiDB-lite"/>
    </source>
</evidence>
<evidence type="ECO:0000313" key="5">
    <source>
        <dbReference type="Proteomes" id="UP000030700"/>
    </source>
</evidence>
<comment type="caution">
    <text evidence="1">Lacks conserved residue(s) required for the propagation of feature annotation.</text>
</comment>
<dbReference type="AlphaFoldDB" id="A0A081BQ28"/>
<dbReference type="InterPro" id="IPR011006">
    <property type="entry name" value="CheY-like_superfamily"/>
</dbReference>
<name>A0A081BQ28_9BACT</name>
<dbReference type="EMBL" id="DF820458">
    <property type="protein sequence ID" value="GAK52494.1"/>
    <property type="molecule type" value="Genomic_DNA"/>
</dbReference>
<dbReference type="SUPFAM" id="SSF52172">
    <property type="entry name" value="CheY-like"/>
    <property type="match status" value="1"/>
</dbReference>
<evidence type="ECO:0000259" key="3">
    <source>
        <dbReference type="PROSITE" id="PS50110"/>
    </source>
</evidence>
<gene>
    <name evidence="4" type="ORF">U14_03745</name>
</gene>
<dbReference type="SUPFAM" id="SSF52200">
    <property type="entry name" value="Toll/Interleukin receptor TIR domain"/>
    <property type="match status" value="1"/>
</dbReference>
<feature type="region of interest" description="Disordered" evidence="2">
    <location>
        <begin position="134"/>
        <end position="154"/>
    </location>
</feature>